<dbReference type="EMBL" id="QSVF01000023">
    <property type="protein sequence ID" value="RGO08120.1"/>
    <property type="molecule type" value="Genomic_DNA"/>
</dbReference>
<dbReference type="InterPro" id="IPR036881">
    <property type="entry name" value="Glyco_hydro_3_C_sf"/>
</dbReference>
<dbReference type="Pfam" id="PF01915">
    <property type="entry name" value="Glyco_hydro_3_C"/>
    <property type="match status" value="1"/>
</dbReference>
<dbReference type="Pfam" id="PF00933">
    <property type="entry name" value="Glyco_hydro_3"/>
    <property type="match status" value="1"/>
</dbReference>
<keyword evidence="4 6" id="KW-0378">Hydrolase</keyword>
<dbReference type="GO" id="GO:0009254">
    <property type="term" value="P:peptidoglycan turnover"/>
    <property type="evidence" value="ECO:0007669"/>
    <property type="project" value="TreeGrafter"/>
</dbReference>
<dbReference type="PANTHER" id="PTHR30480">
    <property type="entry name" value="BETA-HEXOSAMINIDASE-RELATED"/>
    <property type="match status" value="1"/>
</dbReference>
<dbReference type="SUPFAM" id="SSF52279">
    <property type="entry name" value="Beta-D-glucan exohydrolase, C-terminal domain"/>
    <property type="match status" value="1"/>
</dbReference>
<dbReference type="Gene3D" id="1.20.1270.90">
    <property type="entry name" value="AF1782-like"/>
    <property type="match status" value="2"/>
</dbReference>
<evidence type="ECO:0000256" key="1">
    <source>
        <dbReference type="ARBA" id="ARBA00001231"/>
    </source>
</evidence>
<evidence type="ECO:0000256" key="2">
    <source>
        <dbReference type="ARBA" id="ARBA00005336"/>
    </source>
</evidence>
<dbReference type="Gene3D" id="3.20.20.300">
    <property type="entry name" value="Glycoside hydrolase, family 3, N-terminal domain"/>
    <property type="match status" value="1"/>
</dbReference>
<dbReference type="InterPro" id="IPR036962">
    <property type="entry name" value="Glyco_hydro_3_N_sf"/>
</dbReference>
<comment type="catalytic activity">
    <reaction evidence="1">
        <text>Hydrolysis of terminal non-reducing N-acetyl-D-hexosamine residues in N-acetyl-beta-D-hexosaminides.</text>
        <dbReference type="EC" id="3.2.1.52"/>
    </reaction>
</comment>
<feature type="domain" description="Glycoside hydrolase family 3 N-terminal" evidence="8">
    <location>
        <begin position="40"/>
        <end position="396"/>
    </location>
</feature>
<dbReference type="InterPro" id="IPR017853">
    <property type="entry name" value="GH"/>
</dbReference>
<comment type="similarity">
    <text evidence="2 6">Belongs to the glycosyl hydrolase 3 family.</text>
</comment>
<dbReference type="AlphaFoldDB" id="A0A3E5FPU3"/>
<feature type="domain" description="Glycoside hydrolase family 3 C-terminal" evidence="9">
    <location>
        <begin position="444"/>
        <end position="640"/>
    </location>
</feature>
<dbReference type="RefSeq" id="WP_117605167.1">
    <property type="nucleotide sequence ID" value="NZ_QSVF01000023.1"/>
</dbReference>
<dbReference type="InterPro" id="IPR001764">
    <property type="entry name" value="Glyco_hydro_3_N"/>
</dbReference>
<accession>A0A3E5FPU3</accession>
<dbReference type="PANTHER" id="PTHR30480:SF13">
    <property type="entry name" value="BETA-HEXOSAMINIDASE"/>
    <property type="match status" value="1"/>
</dbReference>
<organism evidence="10 11">
    <name type="scientific">Thomasclavelia spiroformis</name>
    <dbReference type="NCBI Taxonomy" id="29348"/>
    <lineage>
        <taxon>Bacteria</taxon>
        <taxon>Bacillati</taxon>
        <taxon>Bacillota</taxon>
        <taxon>Erysipelotrichia</taxon>
        <taxon>Erysipelotrichales</taxon>
        <taxon>Coprobacillaceae</taxon>
        <taxon>Thomasclavelia</taxon>
    </lineage>
</organism>
<feature type="signal peptide" evidence="7">
    <location>
        <begin position="1"/>
        <end position="21"/>
    </location>
</feature>
<dbReference type="InterPro" id="IPR050226">
    <property type="entry name" value="NagZ_Beta-hexosaminidase"/>
</dbReference>
<keyword evidence="7" id="KW-0732">Signal</keyword>
<dbReference type="Proteomes" id="UP000261087">
    <property type="component" value="Unassembled WGS sequence"/>
</dbReference>
<name>A0A3E5FPU3_9FIRM</name>
<gene>
    <name evidence="10" type="ORF">DXB31_08910</name>
</gene>
<dbReference type="FunFam" id="3.20.20.300:FF:000014">
    <property type="entry name" value="Beta-hexosaminidase, lipoprotein"/>
    <property type="match status" value="1"/>
</dbReference>
<evidence type="ECO:0000313" key="10">
    <source>
        <dbReference type="EMBL" id="RGO08120.1"/>
    </source>
</evidence>
<proteinExistence type="inferred from homology"/>
<dbReference type="Gene3D" id="1.20.1270.70">
    <property type="entry name" value="Designed single chain three-helix bundle"/>
    <property type="match status" value="1"/>
</dbReference>
<dbReference type="GO" id="GO:0004563">
    <property type="term" value="F:beta-N-acetylhexosaminidase activity"/>
    <property type="evidence" value="ECO:0007669"/>
    <property type="project" value="UniProtKB-EC"/>
</dbReference>
<dbReference type="Gene3D" id="3.40.50.1700">
    <property type="entry name" value="Glycoside hydrolase family 3 C-terminal domain"/>
    <property type="match status" value="1"/>
</dbReference>
<protein>
    <recommendedName>
        <fullName evidence="3">beta-N-acetylhexosaminidase</fullName>
        <ecNumber evidence="3">3.2.1.52</ecNumber>
    </recommendedName>
</protein>
<evidence type="ECO:0000256" key="6">
    <source>
        <dbReference type="RuleBase" id="RU361161"/>
    </source>
</evidence>
<evidence type="ECO:0000256" key="7">
    <source>
        <dbReference type="SAM" id="SignalP"/>
    </source>
</evidence>
<comment type="caution">
    <text evidence="10">The sequence shown here is derived from an EMBL/GenBank/DDBJ whole genome shotgun (WGS) entry which is preliminary data.</text>
</comment>
<evidence type="ECO:0000256" key="4">
    <source>
        <dbReference type="ARBA" id="ARBA00022801"/>
    </source>
</evidence>
<dbReference type="InterPro" id="IPR002772">
    <property type="entry name" value="Glyco_hydro_3_C"/>
</dbReference>
<dbReference type="InterPro" id="IPR019800">
    <property type="entry name" value="Glyco_hydro_3_AS"/>
</dbReference>
<reference evidence="10 11" key="1">
    <citation type="submission" date="2018-08" db="EMBL/GenBank/DDBJ databases">
        <title>A genome reference for cultivated species of the human gut microbiota.</title>
        <authorList>
            <person name="Zou Y."/>
            <person name="Xue W."/>
            <person name="Luo G."/>
        </authorList>
    </citation>
    <scope>NUCLEOTIDE SEQUENCE [LARGE SCALE GENOMIC DNA]</scope>
    <source>
        <strain evidence="10 11">OM02-6</strain>
    </source>
</reference>
<dbReference type="EC" id="3.2.1.52" evidence="3"/>
<evidence type="ECO:0000256" key="5">
    <source>
        <dbReference type="ARBA" id="ARBA00023295"/>
    </source>
</evidence>
<sequence length="904" mass="97573">MKKRKLLASSLALAMTIGATMNLSLVNAQSRIDQIMEGMTLDQKITQMIMPDFRQWQQEGETAVSDLTVLNDEVAKIIDDYDFGGVILFANNVKETEQTLKLTNDLQEAAISNKAGNGNLPLLITIDQEGGIVYRLGSGTALPGNMALGATRSVEAANDVGEVIGRELNALGINVNFAPSFDTNNNPNNPVIGLRSISSDPNLVAELGVPMMKGMQKHNVATAAKHFPGHGDTATDSHTGLPLVDKSYEELSKLELIPFQAAVDNGVDMLMTAHIQYPQIEKDTVKSIADGSEVYVPATLSDDIIKGVVREKMNFDGVVVTDAMNMDAIAKNFGEAQAVIMAIQADVDICLMPTILRSKADVAKLDTIISEVKNAINEGTITEDDLNDSVRRILTLKENRGILDYADDTRTWEEKLANANEQVGSKENRDIEREVSAQAVTITKNEDNILPLRPKDGEKVLLLGAYDNELPGMELSMRRLIGENVISSNVSYESFRYNSNTTIADLKDKIDSADYVIVISEIGSAAQMEQTHWLTRVPTEVVNYANEVNKDAVVLSISKPYDVANYPNAKAVAAVYGNKGMDPTEGLTPDSAFGPNIPAGIEVIFGGHAATGKLPVDVNKFENGSFSDEVVYSIGYGLTYDAVDIADKTALKIAIELANAITDKDLEKVIPVVANEFKAARDEANVIYNNASATQDEVNAAFDRLASVMQKLEFYVGDKTALKAFIDKVSDLDSTKYTETTWTQFDGALTAANGVYNDVNAMQPEVNEAYTNLVTAFLNLRLTPDKSLLEDLINQAEGLNSANYTKASFDGLTKALNEAKAVYENPNATQEEVDNAKATLEKAIAGLQANPSTPSNVDNTVNTPVNNGDTTVSVKTGDDALVGTLAGLALLSIAGAKVLRKKED</sequence>
<evidence type="ECO:0000313" key="11">
    <source>
        <dbReference type="Proteomes" id="UP000261087"/>
    </source>
</evidence>
<evidence type="ECO:0000256" key="3">
    <source>
        <dbReference type="ARBA" id="ARBA00012663"/>
    </source>
</evidence>
<evidence type="ECO:0000259" key="8">
    <source>
        <dbReference type="Pfam" id="PF00933"/>
    </source>
</evidence>
<evidence type="ECO:0000259" key="9">
    <source>
        <dbReference type="Pfam" id="PF01915"/>
    </source>
</evidence>
<dbReference type="Pfam" id="PF07554">
    <property type="entry name" value="FIVAR"/>
    <property type="match status" value="3"/>
</dbReference>
<dbReference type="SUPFAM" id="SSF51445">
    <property type="entry name" value="(Trans)glycosidases"/>
    <property type="match status" value="1"/>
</dbReference>
<dbReference type="GO" id="GO:0005975">
    <property type="term" value="P:carbohydrate metabolic process"/>
    <property type="evidence" value="ECO:0007669"/>
    <property type="project" value="InterPro"/>
</dbReference>
<dbReference type="PROSITE" id="PS00775">
    <property type="entry name" value="GLYCOSYL_HYDROL_F3"/>
    <property type="match status" value="1"/>
</dbReference>
<feature type="chain" id="PRO_5039320524" description="beta-N-acetylhexosaminidase" evidence="7">
    <location>
        <begin position="22"/>
        <end position="904"/>
    </location>
</feature>
<keyword evidence="5 6" id="KW-0326">Glycosidase</keyword>